<feature type="chain" id="PRO_5035289652" description="Chitin-binding type-2 domain-containing protein" evidence="2">
    <location>
        <begin position="21"/>
        <end position="392"/>
    </location>
</feature>
<organism evidence="4 5">
    <name type="scientific">Allacma fusca</name>
    <dbReference type="NCBI Taxonomy" id="39272"/>
    <lineage>
        <taxon>Eukaryota</taxon>
        <taxon>Metazoa</taxon>
        <taxon>Ecdysozoa</taxon>
        <taxon>Arthropoda</taxon>
        <taxon>Hexapoda</taxon>
        <taxon>Collembola</taxon>
        <taxon>Symphypleona</taxon>
        <taxon>Sminthuridae</taxon>
        <taxon>Allacma</taxon>
    </lineage>
</organism>
<feature type="compositionally biased region" description="Low complexity" evidence="1">
    <location>
        <begin position="48"/>
        <end position="67"/>
    </location>
</feature>
<gene>
    <name evidence="4" type="ORF">AFUS01_LOCUS21489</name>
</gene>
<dbReference type="PANTHER" id="PTHR22933">
    <property type="entry name" value="FI18007P1-RELATED"/>
    <property type="match status" value="1"/>
</dbReference>
<feature type="compositionally biased region" description="Low complexity" evidence="1">
    <location>
        <begin position="98"/>
        <end position="114"/>
    </location>
</feature>
<keyword evidence="5" id="KW-1185">Reference proteome</keyword>
<evidence type="ECO:0000313" key="4">
    <source>
        <dbReference type="EMBL" id="CAG7733016.1"/>
    </source>
</evidence>
<feature type="compositionally biased region" description="Polar residues" evidence="1">
    <location>
        <begin position="159"/>
        <end position="178"/>
    </location>
</feature>
<dbReference type="InterPro" id="IPR052976">
    <property type="entry name" value="Scoloptoxin-like"/>
</dbReference>
<feature type="region of interest" description="Disordered" evidence="1">
    <location>
        <begin position="328"/>
        <end position="392"/>
    </location>
</feature>
<comment type="caution">
    <text evidence="4">The sequence shown here is derived from an EMBL/GenBank/DDBJ whole genome shotgun (WGS) entry which is preliminary data.</text>
</comment>
<dbReference type="PROSITE" id="PS50940">
    <property type="entry name" value="CHIT_BIND_II"/>
    <property type="match status" value="1"/>
</dbReference>
<reference evidence="4" key="1">
    <citation type="submission" date="2021-06" db="EMBL/GenBank/DDBJ databases">
        <authorList>
            <person name="Hodson N. C."/>
            <person name="Mongue J. A."/>
            <person name="Jaron S. K."/>
        </authorList>
    </citation>
    <scope>NUCLEOTIDE SEQUENCE</scope>
</reference>
<name>A0A8J2KWH4_9HEXA</name>
<sequence length="392" mass="43974">MLLVTTLSLLICSLVANSAADPQPQPQQPQGPRPIYGSAGGAPPPRQQIPQYQQQPNYGGGPQAPQNYPRPQNNYIVNSSPKPISIHQLPNPNPVQPPVARQQLPGPPRQQQAPSSSANRINSPLGDVQAVYGQAPSFVPPRNRFQPTQQQQQQQQPQSKYSSQLKAAQVQQQGSKQNQLSSEELEYDEEQQEQEPDRLTLLLAESKFTCSGKKDGYYADDGLNCEVFHYCQDGGKHSWMCPNNFAFHQVHLICVPPSSDNICKQSSNYHFVNEYLYRPVNEKEAQATNTSLKYADRYYPDGYTPGTPLDEMLQNYDAQTQPQLQYEPRAPSSFKNQRPGQNAGGNRNVYYSPESVNIPLSQRRPQQAPRASPQAAKPNSAQQYEEYEDEEY</sequence>
<proteinExistence type="predicted"/>
<feature type="compositionally biased region" description="Low complexity" evidence="1">
    <location>
        <begin position="146"/>
        <end position="158"/>
    </location>
</feature>
<feature type="region of interest" description="Disordered" evidence="1">
    <location>
        <begin position="135"/>
        <end position="196"/>
    </location>
</feature>
<feature type="compositionally biased region" description="Polar residues" evidence="1">
    <location>
        <begin position="69"/>
        <end position="82"/>
    </location>
</feature>
<protein>
    <recommendedName>
        <fullName evidence="3">Chitin-binding type-2 domain-containing protein</fullName>
    </recommendedName>
</protein>
<feature type="compositionally biased region" description="Low complexity" evidence="1">
    <location>
        <begin position="361"/>
        <end position="376"/>
    </location>
</feature>
<dbReference type="InterPro" id="IPR002557">
    <property type="entry name" value="Chitin-bd_dom"/>
</dbReference>
<dbReference type="AlphaFoldDB" id="A0A8J2KWH4"/>
<feature type="compositionally biased region" description="Acidic residues" evidence="1">
    <location>
        <begin position="183"/>
        <end position="194"/>
    </location>
</feature>
<keyword evidence="2" id="KW-0732">Signal</keyword>
<evidence type="ECO:0000256" key="1">
    <source>
        <dbReference type="SAM" id="MobiDB-lite"/>
    </source>
</evidence>
<evidence type="ECO:0000313" key="5">
    <source>
        <dbReference type="Proteomes" id="UP000708208"/>
    </source>
</evidence>
<dbReference type="Pfam" id="PF01607">
    <property type="entry name" value="CBM_14"/>
    <property type="match status" value="1"/>
</dbReference>
<dbReference type="GO" id="GO:0008061">
    <property type="term" value="F:chitin binding"/>
    <property type="evidence" value="ECO:0007669"/>
    <property type="project" value="InterPro"/>
</dbReference>
<dbReference type="EMBL" id="CAJVCH010241697">
    <property type="protein sequence ID" value="CAG7733016.1"/>
    <property type="molecule type" value="Genomic_DNA"/>
</dbReference>
<dbReference type="GO" id="GO:0005576">
    <property type="term" value="C:extracellular region"/>
    <property type="evidence" value="ECO:0007669"/>
    <property type="project" value="InterPro"/>
</dbReference>
<dbReference type="OrthoDB" id="7426044at2759"/>
<evidence type="ECO:0000259" key="3">
    <source>
        <dbReference type="PROSITE" id="PS50940"/>
    </source>
</evidence>
<dbReference type="Proteomes" id="UP000708208">
    <property type="component" value="Unassembled WGS sequence"/>
</dbReference>
<feature type="region of interest" description="Disordered" evidence="1">
    <location>
        <begin position="19"/>
        <end position="123"/>
    </location>
</feature>
<feature type="domain" description="Chitin-binding type-2" evidence="3">
    <location>
        <begin position="207"/>
        <end position="265"/>
    </location>
</feature>
<feature type="compositionally biased region" description="Pro residues" evidence="1">
    <location>
        <begin position="23"/>
        <end position="32"/>
    </location>
</feature>
<dbReference type="PANTHER" id="PTHR22933:SF31">
    <property type="entry name" value="FI18007P1"/>
    <property type="match status" value="1"/>
</dbReference>
<evidence type="ECO:0000256" key="2">
    <source>
        <dbReference type="SAM" id="SignalP"/>
    </source>
</evidence>
<feature type="signal peptide" evidence="2">
    <location>
        <begin position="1"/>
        <end position="20"/>
    </location>
</feature>
<accession>A0A8J2KWH4</accession>